<sequence>MTRQHGEAHGGSHVYQAGGDLTVVHAPTGGVPDRVWNVPPRNPNFTGRGEVSARIRSALSTGVVAVHSLRGLGGVGKSQTAIEYAHRHAADYRVAWWVPAEQPDLVPGHLVRLAAALGVPEDEHALPRLWSLLAEGSDWLVVFDNAERAGTLHPHLPPGGHVLITTRNTGFGALGNVVDLDTLPRADSVAFLRKRVEIADAHADALADLMGDLPLGLAQAAAYLEETATPPADYLDLLRARGALPPAGEVVGYPHTVATAWDLSIVRAQESEPAVLAVLRLAALLGPEDIPIDLMSTLFKGFTPTLGVLVRHGLVRRVGDSFSVHRLLRARLRHETRPEDFDAVVAFLRAGLTAEQGVDGPEPRERARRLLPHVWSVADFAPPDPELDEVLAFARRLWRVGR</sequence>
<accession>A0A495XL49</accession>
<dbReference type="InterPro" id="IPR027417">
    <property type="entry name" value="P-loop_NTPase"/>
</dbReference>
<evidence type="ECO:0000313" key="2">
    <source>
        <dbReference type="Proteomes" id="UP000272729"/>
    </source>
</evidence>
<dbReference type="OrthoDB" id="3885120at2"/>
<dbReference type="RefSeq" id="WP_121226710.1">
    <property type="nucleotide sequence ID" value="NZ_JBIUBA010000039.1"/>
</dbReference>
<dbReference type="PANTHER" id="PTHR35205">
    <property type="entry name" value="NB-ARC AND TPR DOMAIN PROTEIN"/>
    <property type="match status" value="1"/>
</dbReference>
<evidence type="ECO:0008006" key="3">
    <source>
        <dbReference type="Google" id="ProtNLM"/>
    </source>
</evidence>
<keyword evidence="2" id="KW-1185">Reference proteome</keyword>
<reference evidence="1 2" key="1">
    <citation type="submission" date="2018-10" db="EMBL/GenBank/DDBJ databases">
        <title>Sequencing the genomes of 1000 actinobacteria strains.</title>
        <authorList>
            <person name="Klenk H.-P."/>
        </authorList>
    </citation>
    <scope>NUCLEOTIDE SEQUENCE [LARGE SCALE GENOMIC DNA]</scope>
    <source>
        <strain evidence="1 2">DSM 43911</strain>
    </source>
</reference>
<dbReference type="EMBL" id="RBXR01000001">
    <property type="protein sequence ID" value="RKT73153.1"/>
    <property type="molecule type" value="Genomic_DNA"/>
</dbReference>
<dbReference type="Proteomes" id="UP000272729">
    <property type="component" value="Unassembled WGS sequence"/>
</dbReference>
<protein>
    <recommendedName>
        <fullName evidence="3">NB-ARC domain-containing protein</fullName>
    </recommendedName>
</protein>
<dbReference type="SUPFAM" id="SSF52540">
    <property type="entry name" value="P-loop containing nucleoside triphosphate hydrolases"/>
    <property type="match status" value="1"/>
</dbReference>
<organism evidence="1 2">
    <name type="scientific">Saccharothrix variisporea</name>
    <dbReference type="NCBI Taxonomy" id="543527"/>
    <lineage>
        <taxon>Bacteria</taxon>
        <taxon>Bacillati</taxon>
        <taxon>Actinomycetota</taxon>
        <taxon>Actinomycetes</taxon>
        <taxon>Pseudonocardiales</taxon>
        <taxon>Pseudonocardiaceae</taxon>
        <taxon>Saccharothrix</taxon>
    </lineage>
</organism>
<dbReference type="PANTHER" id="PTHR35205:SF1">
    <property type="entry name" value="ZU5 DOMAIN-CONTAINING PROTEIN"/>
    <property type="match status" value="1"/>
</dbReference>
<proteinExistence type="predicted"/>
<evidence type="ECO:0000313" key="1">
    <source>
        <dbReference type="EMBL" id="RKT73153.1"/>
    </source>
</evidence>
<comment type="caution">
    <text evidence="1">The sequence shown here is derived from an EMBL/GenBank/DDBJ whole genome shotgun (WGS) entry which is preliminary data.</text>
</comment>
<gene>
    <name evidence="1" type="ORF">DFJ66_6481</name>
</gene>
<dbReference type="Gene3D" id="3.40.50.300">
    <property type="entry name" value="P-loop containing nucleotide triphosphate hydrolases"/>
    <property type="match status" value="1"/>
</dbReference>
<name>A0A495XL49_9PSEU</name>
<dbReference type="AlphaFoldDB" id="A0A495XL49"/>